<proteinExistence type="predicted"/>
<comment type="caution">
    <text evidence="2">The sequence shown here is derived from an EMBL/GenBank/DDBJ whole genome shotgun (WGS) entry which is preliminary data.</text>
</comment>
<dbReference type="AlphaFoldDB" id="A0A918US72"/>
<dbReference type="RefSeq" id="WP_018472731.1">
    <property type="nucleotide sequence ID" value="NZ_BMWX01000003.1"/>
</dbReference>
<reference evidence="2" key="2">
    <citation type="submission" date="2020-09" db="EMBL/GenBank/DDBJ databases">
        <authorList>
            <person name="Sun Q."/>
            <person name="Kim S."/>
        </authorList>
    </citation>
    <scope>NUCLEOTIDE SEQUENCE</scope>
    <source>
        <strain evidence="2">KCTC 12368</strain>
    </source>
</reference>
<dbReference type="Gene3D" id="1.20.58.60">
    <property type="match status" value="1"/>
</dbReference>
<reference evidence="2" key="1">
    <citation type="journal article" date="2014" name="Int. J. Syst. Evol. Microbiol.">
        <title>Complete genome sequence of Corynebacterium casei LMG S-19264T (=DSM 44701T), isolated from a smear-ripened cheese.</title>
        <authorList>
            <consortium name="US DOE Joint Genome Institute (JGI-PGF)"/>
            <person name="Walter F."/>
            <person name="Albersmeier A."/>
            <person name="Kalinowski J."/>
            <person name="Ruckert C."/>
        </authorList>
    </citation>
    <scope>NUCLEOTIDE SEQUENCE</scope>
    <source>
        <strain evidence="2">KCTC 12368</strain>
    </source>
</reference>
<accession>A0A918US72</accession>
<sequence>MATNNKSFDEVEKLLQEIGNKIEELITKGAEMTGDAKVEVEKKIDELKGEKDGLEGEFKRRKREFEEKYQQHKESISPMLEKSREHFLAALKELKDAVKTLLRN</sequence>
<evidence type="ECO:0000313" key="2">
    <source>
        <dbReference type="EMBL" id="GGZ29528.1"/>
    </source>
</evidence>
<organism evidence="2 3">
    <name type="scientific">Echinicola pacifica</name>
    <dbReference type="NCBI Taxonomy" id="346377"/>
    <lineage>
        <taxon>Bacteria</taxon>
        <taxon>Pseudomonadati</taxon>
        <taxon>Bacteroidota</taxon>
        <taxon>Cytophagia</taxon>
        <taxon>Cytophagales</taxon>
        <taxon>Cyclobacteriaceae</taxon>
        <taxon>Echinicola</taxon>
    </lineage>
</organism>
<feature type="coiled-coil region" evidence="1">
    <location>
        <begin position="8"/>
        <end position="104"/>
    </location>
</feature>
<gene>
    <name evidence="2" type="ORF">GCM10007049_23450</name>
</gene>
<keyword evidence="1" id="KW-0175">Coiled coil</keyword>
<dbReference type="SUPFAM" id="SSF58113">
    <property type="entry name" value="Apolipoprotein A-I"/>
    <property type="match status" value="1"/>
</dbReference>
<keyword evidence="3" id="KW-1185">Reference proteome</keyword>
<dbReference type="EMBL" id="BMWX01000003">
    <property type="protein sequence ID" value="GGZ29528.1"/>
    <property type="molecule type" value="Genomic_DNA"/>
</dbReference>
<protein>
    <submittedName>
        <fullName evidence="2">Uncharacterized protein</fullName>
    </submittedName>
</protein>
<evidence type="ECO:0000256" key="1">
    <source>
        <dbReference type="SAM" id="Coils"/>
    </source>
</evidence>
<name>A0A918US72_9BACT</name>
<dbReference type="Proteomes" id="UP000619457">
    <property type="component" value="Unassembled WGS sequence"/>
</dbReference>
<evidence type="ECO:0000313" key="3">
    <source>
        <dbReference type="Proteomes" id="UP000619457"/>
    </source>
</evidence>